<dbReference type="EC" id="4.6.1.17" evidence="3"/>
<dbReference type="SUPFAM" id="SSF55040">
    <property type="entry name" value="Molybdenum cofactor biosynthesis protein C, MoaC"/>
    <property type="match status" value="1"/>
</dbReference>
<keyword evidence="11" id="KW-0456">Lyase</keyword>
<keyword evidence="13" id="KW-1185">Reference proteome</keyword>
<keyword evidence="10" id="KW-0501">Molybdenum cofactor biosynthesis</keyword>
<keyword evidence="5" id="KW-0479">Metal-binding</keyword>
<dbReference type="GO" id="GO:0051539">
    <property type="term" value="F:4 iron, 4 sulfur cluster binding"/>
    <property type="evidence" value="ECO:0007669"/>
    <property type="project" value="UniProtKB-KW"/>
</dbReference>
<evidence type="ECO:0000256" key="9">
    <source>
        <dbReference type="ARBA" id="ARBA00023134"/>
    </source>
</evidence>
<dbReference type="GO" id="GO:0061799">
    <property type="term" value="F:cyclic pyranopterin monophosphate synthase activity"/>
    <property type="evidence" value="ECO:0007669"/>
    <property type="project" value="UniProtKB-EC"/>
</dbReference>
<dbReference type="NCBIfam" id="TIGR00581">
    <property type="entry name" value="moaC"/>
    <property type="match status" value="1"/>
</dbReference>
<dbReference type="CTD" id="4337"/>
<dbReference type="Pfam" id="PF04055">
    <property type="entry name" value="Radical_SAM"/>
    <property type="match status" value="1"/>
</dbReference>
<keyword evidence="6" id="KW-0547">Nucleotide-binding</keyword>
<gene>
    <name evidence="14" type="primary">LOC105359375</name>
</gene>
<proteinExistence type="predicted"/>
<evidence type="ECO:0000256" key="3">
    <source>
        <dbReference type="ARBA" id="ARBA00012575"/>
    </source>
</evidence>
<dbReference type="AlphaFoldDB" id="A0AAJ6YBU4"/>
<keyword evidence="4" id="KW-0949">S-adenosyl-L-methionine</keyword>
<evidence type="ECO:0000313" key="13">
    <source>
        <dbReference type="Proteomes" id="UP000695007"/>
    </source>
</evidence>
<keyword evidence="9" id="KW-0342">GTP-binding</keyword>
<dbReference type="SUPFAM" id="SSF102114">
    <property type="entry name" value="Radical SAM enzymes"/>
    <property type="match status" value="1"/>
</dbReference>
<evidence type="ECO:0000256" key="4">
    <source>
        <dbReference type="ARBA" id="ARBA00022691"/>
    </source>
</evidence>
<dbReference type="Gene3D" id="3.30.70.640">
    <property type="entry name" value="Molybdopterin cofactor biosynthesis C (MoaC) domain"/>
    <property type="match status" value="1"/>
</dbReference>
<dbReference type="Pfam" id="PF01967">
    <property type="entry name" value="MoaC"/>
    <property type="match status" value="1"/>
</dbReference>
<accession>A0AAJ6YBU4</accession>
<dbReference type="Proteomes" id="UP000695007">
    <property type="component" value="Unplaced"/>
</dbReference>
<dbReference type="Gene3D" id="3.20.20.70">
    <property type="entry name" value="Aldolase class I"/>
    <property type="match status" value="1"/>
</dbReference>
<dbReference type="GO" id="GO:0046872">
    <property type="term" value="F:metal ion binding"/>
    <property type="evidence" value="ECO:0007669"/>
    <property type="project" value="UniProtKB-KW"/>
</dbReference>
<dbReference type="GO" id="GO:0006777">
    <property type="term" value="P:Mo-molybdopterin cofactor biosynthetic process"/>
    <property type="evidence" value="ECO:0007669"/>
    <property type="project" value="UniProtKB-KW"/>
</dbReference>
<dbReference type="NCBIfam" id="NF006870">
    <property type="entry name" value="PRK09364.1"/>
    <property type="match status" value="1"/>
</dbReference>
<evidence type="ECO:0000256" key="2">
    <source>
        <dbReference type="ARBA" id="ARBA00005046"/>
    </source>
</evidence>
<name>A0AAJ6YBU4_9HYME</name>
<dbReference type="InterPro" id="IPR047594">
    <property type="entry name" value="MoaC_bact/euk"/>
</dbReference>
<dbReference type="PANTHER" id="PTHR22960:SF0">
    <property type="entry name" value="MOLYBDENUM COFACTOR BIOSYNTHESIS PROTEIN 1"/>
    <property type="match status" value="1"/>
</dbReference>
<dbReference type="InterPro" id="IPR023045">
    <property type="entry name" value="MoaC"/>
</dbReference>
<dbReference type="Pfam" id="PF06463">
    <property type="entry name" value="Mob_synth_C"/>
    <property type="match status" value="1"/>
</dbReference>
<comment type="catalytic activity">
    <reaction evidence="1">
        <text>(8S)-3',8-cyclo-7,8-dihydroguanosine 5'-triphosphate = cyclic pyranopterin phosphate + diphosphate</text>
        <dbReference type="Rhea" id="RHEA:49580"/>
        <dbReference type="ChEBI" id="CHEBI:33019"/>
        <dbReference type="ChEBI" id="CHEBI:59648"/>
        <dbReference type="ChEBI" id="CHEBI:131766"/>
        <dbReference type="EC" id="4.6.1.17"/>
    </reaction>
</comment>
<dbReference type="InterPro" id="IPR007197">
    <property type="entry name" value="rSAM"/>
</dbReference>
<evidence type="ECO:0000256" key="8">
    <source>
        <dbReference type="ARBA" id="ARBA00023014"/>
    </source>
</evidence>
<evidence type="ECO:0000259" key="12">
    <source>
        <dbReference type="PROSITE" id="PS51918"/>
    </source>
</evidence>
<sequence length="446" mass="49716">MPANGVTLTKKENILSTDEIIKLADLFIKEGITKIRLTGGEPTVRKDIIDIVAQLKSLKGLETLAMTTNGIALTRKLPALQKAGLDLLNISLDTLNHKRFEKFTLRRGWDNVMASIDLAIQLGYSPVKINTVVMKNFNDDELLDFVELTKHKNIDVRFIEYMPFSGNEWNTKKMISFSEMKQIIRKKFPEFQKLPNKLNDTSKAYRIPGFVGQVGFITSMSEQFCDSCNRLRITADGSLKVCLFEVRRCEKNVIVPAKLAYRNGISLNSLINLALSTHWSKQDYRLYSSLTHVDNNGKAAMIDVGSKNPRSRIATARGYVHIGPVLTKLIMENNVRKGDVLTIAQLAGIMAAKRTSELIPLCHPLMINCVRVDLKVNEALKRVEILAEVNCDGKTGVEMEALMAVSVAALTVYDMCKSAVPSDTMHISGVELVSKVGGSRGDFHRQ</sequence>
<dbReference type="InterPro" id="IPR050105">
    <property type="entry name" value="MoCo_biosynth_MoaA/MoaC"/>
</dbReference>
<evidence type="ECO:0000256" key="10">
    <source>
        <dbReference type="ARBA" id="ARBA00023150"/>
    </source>
</evidence>
<evidence type="ECO:0000256" key="5">
    <source>
        <dbReference type="ARBA" id="ARBA00022723"/>
    </source>
</evidence>
<dbReference type="InterPro" id="IPR002820">
    <property type="entry name" value="Mopterin_CF_biosynth-C_dom"/>
</dbReference>
<dbReference type="CDD" id="cd01335">
    <property type="entry name" value="Radical_SAM"/>
    <property type="match status" value="1"/>
</dbReference>
<evidence type="ECO:0000256" key="6">
    <source>
        <dbReference type="ARBA" id="ARBA00022741"/>
    </source>
</evidence>
<evidence type="ECO:0000313" key="14">
    <source>
        <dbReference type="RefSeq" id="XP_011494276.1"/>
    </source>
</evidence>
<dbReference type="InterPro" id="IPR058240">
    <property type="entry name" value="rSAM_sf"/>
</dbReference>
<keyword evidence="8" id="KW-0411">Iron-sulfur</keyword>
<organism evidence="13 14">
    <name type="scientific">Ceratosolen solmsi marchali</name>
    <dbReference type="NCBI Taxonomy" id="326594"/>
    <lineage>
        <taxon>Eukaryota</taxon>
        <taxon>Metazoa</taxon>
        <taxon>Ecdysozoa</taxon>
        <taxon>Arthropoda</taxon>
        <taxon>Hexapoda</taxon>
        <taxon>Insecta</taxon>
        <taxon>Pterygota</taxon>
        <taxon>Neoptera</taxon>
        <taxon>Endopterygota</taxon>
        <taxon>Hymenoptera</taxon>
        <taxon>Apocrita</taxon>
        <taxon>Proctotrupomorpha</taxon>
        <taxon>Chalcidoidea</taxon>
        <taxon>Agaonidae</taxon>
        <taxon>Agaoninae</taxon>
        <taxon>Ceratosolen</taxon>
    </lineage>
</organism>
<evidence type="ECO:0000256" key="11">
    <source>
        <dbReference type="ARBA" id="ARBA00023239"/>
    </source>
</evidence>
<comment type="pathway">
    <text evidence="2">Cofactor biosynthesis; molybdopterin biosynthesis.</text>
</comment>
<dbReference type="InterPro" id="IPR010505">
    <property type="entry name" value="MoaA_twitch"/>
</dbReference>
<dbReference type="CDD" id="cd01420">
    <property type="entry name" value="MoaC_PE"/>
    <property type="match status" value="1"/>
</dbReference>
<dbReference type="InterPro" id="IPR013785">
    <property type="entry name" value="Aldolase_TIM"/>
</dbReference>
<dbReference type="GO" id="GO:0061798">
    <property type="term" value="F:GTP 3',8'-cyclase activity"/>
    <property type="evidence" value="ECO:0007669"/>
    <property type="project" value="TreeGrafter"/>
</dbReference>
<dbReference type="GeneID" id="105359375"/>
<dbReference type="RefSeq" id="XP_011494276.1">
    <property type="nucleotide sequence ID" value="XM_011495974.1"/>
</dbReference>
<evidence type="ECO:0000256" key="7">
    <source>
        <dbReference type="ARBA" id="ARBA00023004"/>
    </source>
</evidence>
<evidence type="ECO:0000256" key="1">
    <source>
        <dbReference type="ARBA" id="ARBA00001637"/>
    </source>
</evidence>
<feature type="domain" description="Radical SAM core" evidence="12">
    <location>
        <begin position="1"/>
        <end position="204"/>
    </location>
</feature>
<dbReference type="PANTHER" id="PTHR22960">
    <property type="entry name" value="MOLYBDOPTERIN COFACTOR SYNTHESIS PROTEIN A"/>
    <property type="match status" value="1"/>
</dbReference>
<dbReference type="GO" id="GO:0005525">
    <property type="term" value="F:GTP binding"/>
    <property type="evidence" value="ECO:0007669"/>
    <property type="project" value="UniProtKB-KW"/>
</dbReference>
<dbReference type="InterPro" id="IPR036522">
    <property type="entry name" value="MoaC_sf"/>
</dbReference>
<reference evidence="14" key="1">
    <citation type="submission" date="2025-08" db="UniProtKB">
        <authorList>
            <consortium name="RefSeq"/>
        </authorList>
    </citation>
    <scope>IDENTIFICATION</scope>
</reference>
<keyword evidence="7" id="KW-0408">Iron</keyword>
<protein>
    <recommendedName>
        <fullName evidence="3">cyclic pyranopterin monophosphate synthase</fullName>
        <ecNumber evidence="3">4.6.1.17</ecNumber>
    </recommendedName>
</protein>
<dbReference type="PROSITE" id="PS51918">
    <property type="entry name" value="RADICAL_SAM"/>
    <property type="match status" value="1"/>
</dbReference>